<feature type="compositionally biased region" description="Gly residues" evidence="1">
    <location>
        <begin position="20"/>
        <end position="30"/>
    </location>
</feature>
<feature type="compositionally biased region" description="Basic residues" evidence="1">
    <location>
        <begin position="143"/>
        <end position="153"/>
    </location>
</feature>
<feature type="region of interest" description="Disordered" evidence="1">
    <location>
        <begin position="133"/>
        <end position="153"/>
    </location>
</feature>
<evidence type="ECO:0000313" key="3">
    <source>
        <dbReference type="Proteomes" id="UP000653493"/>
    </source>
</evidence>
<evidence type="ECO:0000313" key="2">
    <source>
        <dbReference type="EMBL" id="GGS32449.1"/>
    </source>
</evidence>
<accession>A0A918GFE1</accession>
<gene>
    <name evidence="2" type="ORF">GCM10010238_22010</name>
</gene>
<protein>
    <submittedName>
        <fullName evidence="2">Uncharacterized protein</fullName>
    </submittedName>
</protein>
<dbReference type="EMBL" id="BMSL01000004">
    <property type="protein sequence ID" value="GGS32449.1"/>
    <property type="molecule type" value="Genomic_DNA"/>
</dbReference>
<reference evidence="2" key="1">
    <citation type="journal article" date="2014" name="Int. J. Syst. Evol. Microbiol.">
        <title>Complete genome sequence of Corynebacterium casei LMG S-19264T (=DSM 44701T), isolated from a smear-ripened cheese.</title>
        <authorList>
            <consortium name="US DOE Joint Genome Institute (JGI-PGF)"/>
            <person name="Walter F."/>
            <person name="Albersmeier A."/>
            <person name="Kalinowski J."/>
            <person name="Ruckert C."/>
        </authorList>
    </citation>
    <scope>NUCLEOTIDE SEQUENCE</scope>
    <source>
        <strain evidence="2">JCM 4234</strain>
    </source>
</reference>
<feature type="region of interest" description="Disordered" evidence="1">
    <location>
        <begin position="1"/>
        <end position="120"/>
    </location>
</feature>
<reference evidence="2" key="2">
    <citation type="submission" date="2020-09" db="EMBL/GenBank/DDBJ databases">
        <authorList>
            <person name="Sun Q."/>
            <person name="Ohkuma M."/>
        </authorList>
    </citation>
    <scope>NUCLEOTIDE SEQUENCE</scope>
    <source>
        <strain evidence="2">JCM 4234</strain>
    </source>
</reference>
<feature type="compositionally biased region" description="Low complexity" evidence="1">
    <location>
        <begin position="78"/>
        <end position="87"/>
    </location>
</feature>
<evidence type="ECO:0000256" key="1">
    <source>
        <dbReference type="SAM" id="MobiDB-lite"/>
    </source>
</evidence>
<keyword evidence="3" id="KW-1185">Reference proteome</keyword>
<dbReference type="AlphaFoldDB" id="A0A918GFE1"/>
<dbReference type="Proteomes" id="UP000653493">
    <property type="component" value="Unassembled WGS sequence"/>
</dbReference>
<sequence>MSVGTDAGARADRRQHGAQAGHGDGGGSGGLSAEDRRPARGPLATCAEDLPPLRRDRQHVYAQRLRRPGQAHGRGPPRRGTTPPQGGERAGGARDLGGEFTGEPVASTPRGSRVNSPRPVCCSRVRNVRGGVGPACAGSCPARARRGRVSGAS</sequence>
<comment type="caution">
    <text evidence="2">The sequence shown here is derived from an EMBL/GenBank/DDBJ whole genome shotgun (WGS) entry which is preliminary data.</text>
</comment>
<proteinExistence type="predicted"/>
<name>A0A918GFE1_STRGD</name>
<organism evidence="2 3">
    <name type="scientific">Streptomyces griseoviridis</name>
    <dbReference type="NCBI Taxonomy" id="45398"/>
    <lineage>
        <taxon>Bacteria</taxon>
        <taxon>Bacillati</taxon>
        <taxon>Actinomycetota</taxon>
        <taxon>Actinomycetes</taxon>
        <taxon>Kitasatosporales</taxon>
        <taxon>Streptomycetaceae</taxon>
        <taxon>Streptomyces</taxon>
    </lineage>
</organism>